<feature type="transmembrane region" description="Helical" evidence="1">
    <location>
        <begin position="144"/>
        <end position="164"/>
    </location>
</feature>
<reference evidence="2 5" key="2">
    <citation type="submission" date="2017-08" db="EMBL/GenBank/DDBJ databases">
        <title>The complete genome sequence of moderately halophilic actinomycete Actinopolyspora erythraea YIM 90600, the producer of novel erythromycin, novel actinopolysporins A-C and tubercidin.</title>
        <authorList>
            <person name="Yin M."/>
            <person name="Tang S."/>
        </authorList>
    </citation>
    <scope>NUCLEOTIDE SEQUENCE [LARGE SCALE GENOMIC DNA]</scope>
    <source>
        <strain evidence="2 5">YIM 90600</strain>
    </source>
</reference>
<gene>
    <name evidence="2" type="ORF">CDG81_04125</name>
    <name evidence="3" type="ORF">IL38_16815</name>
</gene>
<organism evidence="2 5">
    <name type="scientific">Actinopolyspora erythraea</name>
    <dbReference type="NCBI Taxonomy" id="414996"/>
    <lineage>
        <taxon>Bacteria</taxon>
        <taxon>Bacillati</taxon>
        <taxon>Actinomycetota</taxon>
        <taxon>Actinomycetes</taxon>
        <taxon>Actinopolysporales</taxon>
        <taxon>Actinopolysporaceae</taxon>
        <taxon>Actinopolyspora</taxon>
    </lineage>
</organism>
<dbReference type="eggNOG" id="ENOG502ZUC2">
    <property type="taxonomic scope" value="Bacteria"/>
</dbReference>
<keyword evidence="1" id="KW-0472">Membrane</keyword>
<dbReference type="KEGG" id="aey:CDG81_04125"/>
<dbReference type="EMBL" id="JPMV01000031">
    <property type="protein sequence ID" value="KGI80531.1"/>
    <property type="molecule type" value="Genomic_DNA"/>
</dbReference>
<keyword evidence="1" id="KW-1133">Transmembrane helix</keyword>
<dbReference type="EMBL" id="CP022752">
    <property type="protein sequence ID" value="ASU80821.1"/>
    <property type="molecule type" value="Genomic_DNA"/>
</dbReference>
<dbReference type="Pfam" id="PF19873">
    <property type="entry name" value="DUF6346"/>
    <property type="match status" value="1"/>
</dbReference>
<dbReference type="OrthoDB" id="5191830at2"/>
<sequence length="180" mass="18819">MGPVLGEIVRVVRVVRDVLLVPIGVALLLSVIFVVIPFFGIGAAGSEVTARGTAVAQQCRFDGPIAESNAPDGGNIVGFGYICQARVTWRDGTSEMWEVSGSQLGPDDVGEEVAVVRRAIADGGAGTTSTSPEIYRADFEPNRWLGIPAMLVVGILGIVVAGPACSRLYETFSGKEPAET</sequence>
<dbReference type="Proteomes" id="UP000029737">
    <property type="component" value="Unassembled WGS sequence"/>
</dbReference>
<name>A0A099D3R6_9ACTN</name>
<dbReference type="AlphaFoldDB" id="A0A099D3R6"/>
<evidence type="ECO:0000313" key="5">
    <source>
        <dbReference type="Proteomes" id="UP000215043"/>
    </source>
</evidence>
<dbReference type="Proteomes" id="UP000215043">
    <property type="component" value="Chromosome"/>
</dbReference>
<reference evidence="3 4" key="1">
    <citation type="journal article" date="2014" name="PLoS ONE">
        <title>Identification and Characterization of a New Erythromycin Biosynthetic Gene Cluster in Actinopolyspora erythraea YIM90600, a Novel Erythronolide-Producing Halophilic Actinomycete Isolated from Salt Field.</title>
        <authorList>
            <person name="Chen D."/>
            <person name="Feng J."/>
            <person name="Huang L."/>
            <person name="Zhang Q."/>
            <person name="Wu J."/>
            <person name="Zhu X."/>
            <person name="Duan Y."/>
            <person name="Xu Z."/>
        </authorList>
    </citation>
    <scope>NUCLEOTIDE SEQUENCE [LARGE SCALE GENOMIC DNA]</scope>
    <source>
        <strain evidence="3 4">YIM90600</strain>
    </source>
</reference>
<keyword evidence="1" id="KW-0812">Transmembrane</keyword>
<accession>A0A099D3R6</accession>
<evidence type="ECO:0000256" key="1">
    <source>
        <dbReference type="SAM" id="Phobius"/>
    </source>
</evidence>
<dbReference type="HOGENOM" id="CLU_1493132_0_0_11"/>
<proteinExistence type="predicted"/>
<evidence type="ECO:0000313" key="2">
    <source>
        <dbReference type="EMBL" id="ASU80821.1"/>
    </source>
</evidence>
<evidence type="ECO:0000313" key="3">
    <source>
        <dbReference type="EMBL" id="KGI80531.1"/>
    </source>
</evidence>
<dbReference type="InterPro" id="IPR045927">
    <property type="entry name" value="DUF6346"/>
</dbReference>
<protein>
    <recommendedName>
        <fullName evidence="6">DUF3592 domain-containing protein</fullName>
    </recommendedName>
</protein>
<evidence type="ECO:0008006" key="6">
    <source>
        <dbReference type="Google" id="ProtNLM"/>
    </source>
</evidence>
<evidence type="ECO:0000313" key="4">
    <source>
        <dbReference type="Proteomes" id="UP000029737"/>
    </source>
</evidence>
<keyword evidence="4" id="KW-1185">Reference proteome</keyword>
<feature type="transmembrane region" description="Helical" evidence="1">
    <location>
        <begin position="20"/>
        <end position="41"/>
    </location>
</feature>